<dbReference type="SUPFAM" id="SSF53822">
    <property type="entry name" value="Periplasmic binding protein-like I"/>
    <property type="match status" value="1"/>
</dbReference>
<proteinExistence type="predicted"/>
<evidence type="ECO:0000256" key="2">
    <source>
        <dbReference type="ARBA" id="ARBA00023125"/>
    </source>
</evidence>
<evidence type="ECO:0000256" key="4">
    <source>
        <dbReference type="SAM" id="MobiDB-lite"/>
    </source>
</evidence>
<gene>
    <name evidence="6" type="ORF">QQ002_06760</name>
</gene>
<feature type="domain" description="HTH lacI-type" evidence="5">
    <location>
        <begin position="24"/>
        <end position="78"/>
    </location>
</feature>
<dbReference type="CDD" id="cd01574">
    <property type="entry name" value="PBP1_LacI"/>
    <property type="match status" value="1"/>
</dbReference>
<evidence type="ECO:0000256" key="1">
    <source>
        <dbReference type="ARBA" id="ARBA00023015"/>
    </source>
</evidence>
<accession>A0AB35MHF4</accession>
<feature type="compositionally biased region" description="Polar residues" evidence="4">
    <location>
        <begin position="1"/>
        <end position="11"/>
    </location>
</feature>
<dbReference type="Pfam" id="PF00356">
    <property type="entry name" value="LacI"/>
    <property type="match status" value="1"/>
</dbReference>
<dbReference type="GO" id="GO:0000976">
    <property type="term" value="F:transcription cis-regulatory region binding"/>
    <property type="evidence" value="ECO:0007669"/>
    <property type="project" value="TreeGrafter"/>
</dbReference>
<protein>
    <submittedName>
        <fullName evidence="6">LacI family DNA-binding transcriptional regulator</fullName>
    </submittedName>
</protein>
<sequence>MGTLGTGSEATPRSRRGARPSTRASMADVARLAGVSGQTVSRVSNGSLAVREDTRRRVLDAMETLGYSPNTAARALRSGSFETIGVIAHRLARTGESRTVEGVVRAAHERGHTVTLLDLESTAHEDVSAAAMRLSHQAIDGLIIIRAETADASQVALPSTLPVVVADAGFGGDLPMVGGDHAAGARAAVEHLLALGHRTVHHVAGPVGSIPAQARLDAWRAVLGEHGIVPPEPVRGDWTSASGEAVGAALAARSEATAVFCANDEMAAGLMLALTRAGRRVPEDVSVVGFDDIPLAGYLTTPLTTVRQPFAEIGALLVDRLMARIEDPAAAPGGAVLVPCELVVRESTAPPR</sequence>
<keyword evidence="3" id="KW-0804">Transcription</keyword>
<reference evidence="6 7" key="1">
    <citation type="submission" date="2023-06" db="EMBL/GenBank/DDBJ databases">
        <title>SYSU T0a273.</title>
        <authorList>
            <person name="Gao L."/>
            <person name="Fang B.-Z."/>
            <person name="Li W.-J."/>
        </authorList>
    </citation>
    <scope>NUCLEOTIDE SEQUENCE [LARGE SCALE GENOMIC DNA]</scope>
    <source>
        <strain evidence="6 7">SYSU T0a273</strain>
    </source>
</reference>
<evidence type="ECO:0000259" key="5">
    <source>
        <dbReference type="PROSITE" id="PS50932"/>
    </source>
</evidence>
<dbReference type="SUPFAM" id="SSF47413">
    <property type="entry name" value="lambda repressor-like DNA-binding domains"/>
    <property type="match status" value="1"/>
</dbReference>
<dbReference type="Gene3D" id="3.40.50.2300">
    <property type="match status" value="2"/>
</dbReference>
<evidence type="ECO:0000256" key="3">
    <source>
        <dbReference type="ARBA" id="ARBA00023163"/>
    </source>
</evidence>
<name>A0AB35MHF4_9MICO</name>
<comment type="caution">
    <text evidence="6">The sequence shown here is derived from an EMBL/GenBank/DDBJ whole genome shotgun (WGS) entry which is preliminary data.</text>
</comment>
<dbReference type="InterPro" id="IPR010982">
    <property type="entry name" value="Lambda_DNA-bd_dom_sf"/>
</dbReference>
<dbReference type="PANTHER" id="PTHR30146">
    <property type="entry name" value="LACI-RELATED TRANSCRIPTIONAL REPRESSOR"/>
    <property type="match status" value="1"/>
</dbReference>
<keyword evidence="1" id="KW-0805">Transcription regulation</keyword>
<dbReference type="InterPro" id="IPR046335">
    <property type="entry name" value="LacI/GalR-like_sensor"/>
</dbReference>
<dbReference type="InterPro" id="IPR000843">
    <property type="entry name" value="HTH_LacI"/>
</dbReference>
<dbReference type="PROSITE" id="PS50932">
    <property type="entry name" value="HTH_LACI_2"/>
    <property type="match status" value="1"/>
</dbReference>
<dbReference type="EMBL" id="JAUHQB010000004">
    <property type="protein sequence ID" value="MDN4483237.1"/>
    <property type="molecule type" value="Genomic_DNA"/>
</dbReference>
<dbReference type="Gene3D" id="1.10.260.40">
    <property type="entry name" value="lambda repressor-like DNA-binding domains"/>
    <property type="match status" value="1"/>
</dbReference>
<dbReference type="Pfam" id="PF13377">
    <property type="entry name" value="Peripla_BP_3"/>
    <property type="match status" value="1"/>
</dbReference>
<dbReference type="CDD" id="cd01392">
    <property type="entry name" value="HTH_LacI"/>
    <property type="match status" value="1"/>
</dbReference>
<dbReference type="PANTHER" id="PTHR30146:SF153">
    <property type="entry name" value="LACTOSE OPERON REPRESSOR"/>
    <property type="match status" value="1"/>
</dbReference>
<feature type="region of interest" description="Disordered" evidence="4">
    <location>
        <begin position="1"/>
        <end position="25"/>
    </location>
</feature>
<dbReference type="SMART" id="SM00354">
    <property type="entry name" value="HTH_LACI"/>
    <property type="match status" value="1"/>
</dbReference>
<dbReference type="RefSeq" id="WP_301160159.1">
    <property type="nucleotide sequence ID" value="NZ_JAUHQB010000004.1"/>
</dbReference>
<dbReference type="GO" id="GO:0003700">
    <property type="term" value="F:DNA-binding transcription factor activity"/>
    <property type="evidence" value="ECO:0007669"/>
    <property type="project" value="TreeGrafter"/>
</dbReference>
<dbReference type="Proteomes" id="UP001172756">
    <property type="component" value="Unassembled WGS sequence"/>
</dbReference>
<evidence type="ECO:0000313" key="7">
    <source>
        <dbReference type="Proteomes" id="UP001172756"/>
    </source>
</evidence>
<organism evidence="6 7">
    <name type="scientific">Demequina lignilytica</name>
    <dbReference type="NCBI Taxonomy" id="3051663"/>
    <lineage>
        <taxon>Bacteria</taxon>
        <taxon>Bacillati</taxon>
        <taxon>Actinomycetota</taxon>
        <taxon>Actinomycetes</taxon>
        <taxon>Micrococcales</taxon>
        <taxon>Demequinaceae</taxon>
        <taxon>Demequina</taxon>
    </lineage>
</organism>
<evidence type="ECO:0000313" key="6">
    <source>
        <dbReference type="EMBL" id="MDN4483237.1"/>
    </source>
</evidence>
<dbReference type="AlphaFoldDB" id="A0AB35MHF4"/>
<keyword evidence="2 6" id="KW-0238">DNA-binding</keyword>
<dbReference type="InterPro" id="IPR028082">
    <property type="entry name" value="Peripla_BP_I"/>
</dbReference>